<dbReference type="AlphaFoldDB" id="A0A0E9QTT3"/>
<protein>
    <submittedName>
        <fullName evidence="2">Uncharacterized protein</fullName>
    </submittedName>
</protein>
<sequence>MPTRAQSAQQAWQVPMTNSHDHVQEDGTGADGRKKVHSPRTVRLGL</sequence>
<evidence type="ECO:0000256" key="1">
    <source>
        <dbReference type="SAM" id="MobiDB-lite"/>
    </source>
</evidence>
<reference evidence="2" key="2">
    <citation type="journal article" date="2015" name="Fish Shellfish Immunol.">
        <title>Early steps in the European eel (Anguilla anguilla)-Vibrio vulnificus interaction in the gills: Role of the RtxA13 toxin.</title>
        <authorList>
            <person name="Callol A."/>
            <person name="Pajuelo D."/>
            <person name="Ebbesson L."/>
            <person name="Teles M."/>
            <person name="MacKenzie S."/>
            <person name="Amaro C."/>
        </authorList>
    </citation>
    <scope>NUCLEOTIDE SEQUENCE</scope>
</reference>
<organism evidence="2">
    <name type="scientific">Anguilla anguilla</name>
    <name type="common">European freshwater eel</name>
    <name type="synonym">Muraena anguilla</name>
    <dbReference type="NCBI Taxonomy" id="7936"/>
    <lineage>
        <taxon>Eukaryota</taxon>
        <taxon>Metazoa</taxon>
        <taxon>Chordata</taxon>
        <taxon>Craniata</taxon>
        <taxon>Vertebrata</taxon>
        <taxon>Euteleostomi</taxon>
        <taxon>Actinopterygii</taxon>
        <taxon>Neopterygii</taxon>
        <taxon>Teleostei</taxon>
        <taxon>Anguilliformes</taxon>
        <taxon>Anguillidae</taxon>
        <taxon>Anguilla</taxon>
    </lineage>
</organism>
<dbReference type="EMBL" id="GBXM01089064">
    <property type="protein sequence ID" value="JAH19513.1"/>
    <property type="molecule type" value="Transcribed_RNA"/>
</dbReference>
<feature type="compositionally biased region" description="Polar residues" evidence="1">
    <location>
        <begin position="1"/>
        <end position="18"/>
    </location>
</feature>
<name>A0A0E9QTT3_ANGAN</name>
<reference evidence="2" key="1">
    <citation type="submission" date="2014-11" db="EMBL/GenBank/DDBJ databases">
        <authorList>
            <person name="Amaro Gonzalez C."/>
        </authorList>
    </citation>
    <scope>NUCLEOTIDE SEQUENCE</scope>
</reference>
<evidence type="ECO:0000313" key="2">
    <source>
        <dbReference type="EMBL" id="JAH19513.1"/>
    </source>
</evidence>
<proteinExistence type="predicted"/>
<feature type="region of interest" description="Disordered" evidence="1">
    <location>
        <begin position="1"/>
        <end position="46"/>
    </location>
</feature>
<accession>A0A0E9QTT3</accession>